<keyword evidence="2" id="KW-0560">Oxidoreductase</keyword>
<accession>A0A3N0X001</accession>
<dbReference type="RefSeq" id="WP_123264776.1">
    <property type="nucleotide sequence ID" value="NZ_RJUG01000001.1"/>
</dbReference>
<dbReference type="PANTHER" id="PTHR43477:SF1">
    <property type="entry name" value="DIHYDROANTICAPSIN 7-DEHYDROGENASE"/>
    <property type="match status" value="1"/>
</dbReference>
<dbReference type="GO" id="GO:0016491">
    <property type="term" value="F:oxidoreductase activity"/>
    <property type="evidence" value="ECO:0007669"/>
    <property type="project" value="UniProtKB-KW"/>
</dbReference>
<comment type="caution">
    <text evidence="3">The sequence shown here is derived from an EMBL/GenBank/DDBJ whole genome shotgun (WGS) entry which is preliminary data.</text>
</comment>
<dbReference type="Proteomes" id="UP000270224">
    <property type="component" value="Unassembled WGS sequence"/>
</dbReference>
<sequence length="231" mass="24483">MKNILIIGAGKGIGLATAKILQSENLFTISRNLTADLSALNTTFFEADVATDDLVHINLPEELHGLVFCPGSINLKPFNRLSESDFLADFNQNFLGAVKIIQRSLPALKKSGGASVVLFSTVAAKVGMPFHTSVAASKGAIEGFAKSLAAEFSAYKIRVNVIAPSLSDTALATQLLSTDEKRSASAKRHPLQRVGTADDSAHLVEFLLSDKSSWMTGQIIGLDGGLGNIKL</sequence>
<evidence type="ECO:0000256" key="1">
    <source>
        <dbReference type="ARBA" id="ARBA00006484"/>
    </source>
</evidence>
<comment type="similarity">
    <text evidence="1">Belongs to the short-chain dehydrogenases/reductases (SDR) family.</text>
</comment>
<dbReference type="PRINTS" id="PR00081">
    <property type="entry name" value="GDHRDH"/>
</dbReference>
<proteinExistence type="inferred from homology"/>
<organism evidence="3 4">
    <name type="scientific">Kaistella daneshvariae</name>
    <dbReference type="NCBI Taxonomy" id="2487074"/>
    <lineage>
        <taxon>Bacteria</taxon>
        <taxon>Pseudomonadati</taxon>
        <taxon>Bacteroidota</taxon>
        <taxon>Flavobacteriia</taxon>
        <taxon>Flavobacteriales</taxon>
        <taxon>Weeksellaceae</taxon>
        <taxon>Chryseobacterium group</taxon>
        <taxon>Kaistella</taxon>
    </lineage>
</organism>
<dbReference type="Gene3D" id="3.40.50.720">
    <property type="entry name" value="NAD(P)-binding Rossmann-like Domain"/>
    <property type="match status" value="1"/>
</dbReference>
<dbReference type="AlphaFoldDB" id="A0A3N0X001"/>
<evidence type="ECO:0000313" key="4">
    <source>
        <dbReference type="Proteomes" id="UP000270224"/>
    </source>
</evidence>
<evidence type="ECO:0000313" key="3">
    <source>
        <dbReference type="EMBL" id="ROI10687.1"/>
    </source>
</evidence>
<dbReference type="EMBL" id="RJUG01000001">
    <property type="protein sequence ID" value="ROI10687.1"/>
    <property type="molecule type" value="Genomic_DNA"/>
</dbReference>
<dbReference type="SUPFAM" id="SSF51735">
    <property type="entry name" value="NAD(P)-binding Rossmann-fold domains"/>
    <property type="match status" value="1"/>
</dbReference>
<evidence type="ECO:0000256" key="2">
    <source>
        <dbReference type="ARBA" id="ARBA00023002"/>
    </source>
</evidence>
<dbReference type="Pfam" id="PF13561">
    <property type="entry name" value="adh_short_C2"/>
    <property type="match status" value="1"/>
</dbReference>
<dbReference type="InterPro" id="IPR051122">
    <property type="entry name" value="SDR_DHRS6-like"/>
</dbReference>
<name>A0A3N0X001_9FLAO</name>
<dbReference type="PANTHER" id="PTHR43477">
    <property type="entry name" value="DIHYDROANTICAPSIN 7-DEHYDROGENASE"/>
    <property type="match status" value="1"/>
</dbReference>
<protein>
    <submittedName>
        <fullName evidence="3">SDR family oxidoreductase</fullName>
    </submittedName>
</protein>
<gene>
    <name evidence="3" type="ORF">EGI11_01990</name>
</gene>
<dbReference type="OrthoDB" id="9803333at2"/>
<dbReference type="InterPro" id="IPR036291">
    <property type="entry name" value="NAD(P)-bd_dom_sf"/>
</dbReference>
<dbReference type="InterPro" id="IPR002347">
    <property type="entry name" value="SDR_fam"/>
</dbReference>
<reference evidence="4" key="1">
    <citation type="submission" date="2018-11" db="EMBL/GenBank/DDBJ databases">
        <title>Proposal to divide the Flavobacteriaceae and reorganize its genera based on Amino Acid Identity values calculated from whole genome sequences.</title>
        <authorList>
            <person name="Nicholson A.C."/>
            <person name="Gulvik C.A."/>
            <person name="Whitney A.M."/>
            <person name="Humrighouse B.W."/>
            <person name="Bell M."/>
            <person name="Holmens B."/>
            <person name="Steigerwalt A."/>
            <person name="Villarma A."/>
            <person name="Sheth M."/>
            <person name="Batra D."/>
            <person name="Pryor J."/>
            <person name="Bernardet J.-F."/>
            <person name="Hugo C."/>
            <person name="Kampfer P."/>
            <person name="Newman J."/>
            <person name="Mcquiston J.R."/>
        </authorList>
    </citation>
    <scope>NUCLEOTIDE SEQUENCE [LARGE SCALE GENOMIC DNA]</scope>
    <source>
        <strain evidence="4">H3056</strain>
    </source>
</reference>
<dbReference type="CDD" id="cd05233">
    <property type="entry name" value="SDR_c"/>
    <property type="match status" value="1"/>
</dbReference>